<comment type="caution">
    <text evidence="3">The sequence shown here is derived from an EMBL/GenBank/DDBJ whole genome shotgun (WGS) entry which is preliminary data.</text>
</comment>
<feature type="transmembrane region" description="Helical" evidence="2">
    <location>
        <begin position="27"/>
        <end position="45"/>
    </location>
</feature>
<dbReference type="RefSeq" id="WP_204728354.1">
    <property type="nucleotide sequence ID" value="NZ_JAFBDK010000003.1"/>
</dbReference>
<feature type="transmembrane region" description="Helical" evidence="2">
    <location>
        <begin position="51"/>
        <end position="71"/>
    </location>
</feature>
<sequence length="94" mass="10966">MNDFVFILLAAAILSLQYFFSYQRTVYFGAIIPALFIAVLTWMYANAHIDSFLAYILIMAVVLLFLLEQWSRGRERLRGKRQHESDKMKTNGIN</sequence>
<keyword evidence="2" id="KW-1133">Transmembrane helix</keyword>
<feature type="region of interest" description="Disordered" evidence="1">
    <location>
        <begin position="75"/>
        <end position="94"/>
    </location>
</feature>
<feature type="transmembrane region" description="Helical" evidence="2">
    <location>
        <begin position="6"/>
        <end position="22"/>
    </location>
</feature>
<evidence type="ECO:0000256" key="2">
    <source>
        <dbReference type="SAM" id="Phobius"/>
    </source>
</evidence>
<keyword evidence="2" id="KW-0472">Membrane</keyword>
<reference evidence="4" key="1">
    <citation type="journal article" date="2019" name="Int. J. Syst. Evol. Microbiol.">
        <title>The Global Catalogue of Microorganisms (GCM) 10K type strain sequencing project: providing services to taxonomists for standard genome sequencing and annotation.</title>
        <authorList>
            <consortium name="The Broad Institute Genomics Platform"/>
            <consortium name="The Broad Institute Genome Sequencing Center for Infectious Disease"/>
            <person name="Wu L."/>
            <person name="Ma J."/>
        </authorList>
    </citation>
    <scope>NUCLEOTIDE SEQUENCE [LARGE SCALE GENOMIC DNA]</scope>
    <source>
        <strain evidence="4">KCTC 13528</strain>
    </source>
</reference>
<protein>
    <submittedName>
        <fullName evidence="3">Uncharacterized protein</fullName>
    </submittedName>
</protein>
<keyword evidence="2" id="KW-0812">Transmembrane</keyword>
<proteinExistence type="predicted"/>
<dbReference type="EMBL" id="JBHUPG010000031">
    <property type="protein sequence ID" value="MFD2913435.1"/>
    <property type="molecule type" value="Genomic_DNA"/>
</dbReference>
<evidence type="ECO:0000313" key="3">
    <source>
        <dbReference type="EMBL" id="MFD2913435.1"/>
    </source>
</evidence>
<name>A0ABW5ZLW6_9BACL</name>
<accession>A0ABW5ZLW6</accession>
<dbReference type="Proteomes" id="UP001597561">
    <property type="component" value="Unassembled WGS sequence"/>
</dbReference>
<evidence type="ECO:0000256" key="1">
    <source>
        <dbReference type="SAM" id="MobiDB-lite"/>
    </source>
</evidence>
<evidence type="ECO:0000313" key="4">
    <source>
        <dbReference type="Proteomes" id="UP001597561"/>
    </source>
</evidence>
<keyword evidence="4" id="KW-1185">Reference proteome</keyword>
<organism evidence="3 4">
    <name type="scientific">Jeotgalibacillus terrae</name>
    <dbReference type="NCBI Taxonomy" id="587735"/>
    <lineage>
        <taxon>Bacteria</taxon>
        <taxon>Bacillati</taxon>
        <taxon>Bacillota</taxon>
        <taxon>Bacilli</taxon>
        <taxon>Bacillales</taxon>
        <taxon>Caryophanaceae</taxon>
        <taxon>Jeotgalibacillus</taxon>
    </lineage>
</organism>
<gene>
    <name evidence="3" type="ORF">ACFS5P_16230</name>
</gene>